<dbReference type="AlphaFoldDB" id="A0AAV5S636"/>
<accession>A0AAV5S636</accession>
<evidence type="ECO:0000256" key="1">
    <source>
        <dbReference type="SAM" id="SignalP"/>
    </source>
</evidence>
<gene>
    <name evidence="2" type="ORF">DAKH74_055450</name>
</gene>
<protein>
    <submittedName>
        <fullName evidence="2">Ygp1 protein</fullName>
    </submittedName>
</protein>
<comment type="caution">
    <text evidence="2">The sequence shown here is derived from an EMBL/GenBank/DDBJ whole genome shotgun (WGS) entry which is preliminary data.</text>
</comment>
<evidence type="ECO:0000313" key="2">
    <source>
        <dbReference type="EMBL" id="GMM58928.1"/>
    </source>
</evidence>
<dbReference type="PROSITE" id="PS51732">
    <property type="entry name" value="ASN_GLN_ASE_3"/>
    <property type="match status" value="1"/>
</dbReference>
<sequence length="369" mass="37966">MKLSVALTALVAASSAVEASPIDFLMKKKHSKATTSTPVIANNSVAANLTSGFNLTGFNATSWFQNLTNSTASNSTASNSTTELVETIQVYITGGHVALDNSSEHSGSNYTTVYNQTAALNITQLYDVASAVEHTIAANETKGTVILTSEKNLEALGFFAAVVFNTSKPVVVASDATLGNIVANNTGAFNRGALVVGPDGIIYSGVYSPSLDQAAASIPVGAVTDEDSVAWYFQPSLPSLIAADSALRTNYTNFTSTTPLEYSLITPLVPIVYDGGYSEDLINSVASTISGLVVISSGATTNSTSSQLASETIPVVYTETSPLDIVTPGDVPRGAVAGGCLTPVKAQVFLGIAIANDVTASSSIAELLL</sequence>
<proteinExistence type="predicted"/>
<dbReference type="SUPFAM" id="SSF53774">
    <property type="entry name" value="Glutaminase/Asparaginase"/>
    <property type="match status" value="1"/>
</dbReference>
<feature type="chain" id="PRO_5043686140" evidence="1">
    <location>
        <begin position="20"/>
        <end position="369"/>
    </location>
</feature>
<dbReference type="GO" id="GO:0004067">
    <property type="term" value="F:asparaginase activity"/>
    <property type="evidence" value="ECO:0007669"/>
    <property type="project" value="UniProtKB-UniRule"/>
</dbReference>
<dbReference type="InterPro" id="IPR006034">
    <property type="entry name" value="Asparaginase/glutaminase-like"/>
</dbReference>
<evidence type="ECO:0000313" key="3">
    <source>
        <dbReference type="Proteomes" id="UP001377567"/>
    </source>
</evidence>
<keyword evidence="3" id="KW-1185">Reference proteome</keyword>
<dbReference type="Proteomes" id="UP001377567">
    <property type="component" value="Unassembled WGS sequence"/>
</dbReference>
<dbReference type="EMBL" id="BTGD01000025">
    <property type="protein sequence ID" value="GMM58928.1"/>
    <property type="molecule type" value="Genomic_DNA"/>
</dbReference>
<reference evidence="2 3" key="1">
    <citation type="journal article" date="2023" name="Elife">
        <title>Identification of key yeast species and microbe-microbe interactions impacting larval growth of Drosophila in the wild.</title>
        <authorList>
            <person name="Mure A."/>
            <person name="Sugiura Y."/>
            <person name="Maeda R."/>
            <person name="Honda K."/>
            <person name="Sakurai N."/>
            <person name="Takahashi Y."/>
            <person name="Watada M."/>
            <person name="Katoh T."/>
            <person name="Gotoh A."/>
            <person name="Gotoh Y."/>
            <person name="Taniguchi I."/>
            <person name="Nakamura K."/>
            <person name="Hayashi T."/>
            <person name="Katayama T."/>
            <person name="Uemura T."/>
            <person name="Hattori Y."/>
        </authorList>
    </citation>
    <scope>NUCLEOTIDE SEQUENCE [LARGE SCALE GENOMIC DNA]</scope>
    <source>
        <strain evidence="2 3">KH-74</strain>
    </source>
</reference>
<organism evidence="2 3">
    <name type="scientific">Maudiozyma humilis</name>
    <name type="common">Sour dough yeast</name>
    <name type="synonym">Kazachstania humilis</name>
    <dbReference type="NCBI Taxonomy" id="51915"/>
    <lineage>
        <taxon>Eukaryota</taxon>
        <taxon>Fungi</taxon>
        <taxon>Dikarya</taxon>
        <taxon>Ascomycota</taxon>
        <taxon>Saccharomycotina</taxon>
        <taxon>Saccharomycetes</taxon>
        <taxon>Saccharomycetales</taxon>
        <taxon>Saccharomycetaceae</taxon>
        <taxon>Maudiozyma</taxon>
    </lineage>
</organism>
<dbReference type="SMART" id="SM00870">
    <property type="entry name" value="Asparaginase"/>
    <property type="match status" value="1"/>
</dbReference>
<name>A0AAV5S636_MAUHU</name>
<feature type="signal peptide" evidence="1">
    <location>
        <begin position="1"/>
        <end position="19"/>
    </location>
</feature>
<keyword evidence="1" id="KW-0732">Signal</keyword>
<dbReference type="InterPro" id="IPR036152">
    <property type="entry name" value="Asp/glu_Ase-like_sf"/>
</dbReference>